<dbReference type="STRING" id="237631.A0A0D1DVL8"/>
<sequence>MYKQNRQRRRAAHTEAAIERPLGCTLFMITVASNSGWGGIWAREAQCQARACDRDGRLHRIARRCRPRRQANFVGMEHDAARLCLHFRAPCCRVERKACMLTCRKQLGSRTSQRERHVQDKLSSVRMTKLSCGQPDSPVGRAQRAVIVFTIVPPERLSQPGQATHRNAPQRNAGGLGLRLLLGVEPKRDRRQHDGFQCTEPSRLGCCERKSDFRQVCCSASSSATRWPPAARLRPQPCDGVCKFLSRVMDSEAACNPQS</sequence>
<dbReference type="EMBL" id="CM003148">
    <property type="protein sequence ID" value="KIS68324.1"/>
    <property type="molecule type" value="Genomic_DNA"/>
</dbReference>
<dbReference type="RefSeq" id="XP_011390079.1">
    <property type="nucleotide sequence ID" value="XM_011391777.1"/>
</dbReference>
<organism evidence="1 2">
    <name type="scientific">Mycosarcoma maydis</name>
    <name type="common">Corn smut fungus</name>
    <name type="synonym">Ustilago maydis</name>
    <dbReference type="NCBI Taxonomy" id="5270"/>
    <lineage>
        <taxon>Eukaryota</taxon>
        <taxon>Fungi</taxon>
        <taxon>Dikarya</taxon>
        <taxon>Basidiomycota</taxon>
        <taxon>Ustilaginomycotina</taxon>
        <taxon>Ustilaginomycetes</taxon>
        <taxon>Ustilaginales</taxon>
        <taxon>Ustilaginaceae</taxon>
        <taxon>Mycosarcoma</taxon>
    </lineage>
</organism>
<keyword evidence="2" id="KW-1185">Reference proteome</keyword>
<gene>
    <name evidence="1" type="ORF">UMAG_11072</name>
</gene>
<proteinExistence type="predicted"/>
<dbReference type="KEGG" id="uma:UMAG_11072"/>
<dbReference type="VEuPathDB" id="FungiDB:UMAG_11072"/>
<evidence type="ECO:0000313" key="1">
    <source>
        <dbReference type="EMBL" id="KIS68324.1"/>
    </source>
</evidence>
<dbReference type="Proteomes" id="UP000000561">
    <property type="component" value="Chromosome 9"/>
</dbReference>
<reference evidence="1 2" key="1">
    <citation type="journal article" date="2006" name="Nature">
        <title>Insights from the genome of the biotrophic fungal plant pathogen Ustilago maydis.</title>
        <authorList>
            <person name="Kamper J."/>
            <person name="Kahmann R."/>
            <person name="Bolker M."/>
            <person name="Ma L.J."/>
            <person name="Brefort T."/>
            <person name="Saville B.J."/>
            <person name="Banuett F."/>
            <person name="Kronstad J.W."/>
            <person name="Gold S.E."/>
            <person name="Muller O."/>
            <person name="Perlin M.H."/>
            <person name="Wosten H.A."/>
            <person name="de Vries R."/>
            <person name="Ruiz-Herrera J."/>
            <person name="Reynaga-Pena C.G."/>
            <person name="Snetselaar K."/>
            <person name="McCann M."/>
            <person name="Perez-Martin J."/>
            <person name="Feldbrugge M."/>
            <person name="Basse C.W."/>
            <person name="Steinberg G."/>
            <person name="Ibeas J.I."/>
            <person name="Holloman W."/>
            <person name="Guzman P."/>
            <person name="Farman M."/>
            <person name="Stajich J.E."/>
            <person name="Sentandreu R."/>
            <person name="Gonzalez-Prieto J.M."/>
            <person name="Kennell J.C."/>
            <person name="Molina L."/>
            <person name="Schirawski J."/>
            <person name="Mendoza-Mendoza A."/>
            <person name="Greilinger D."/>
            <person name="Munch K."/>
            <person name="Rossel N."/>
            <person name="Scherer M."/>
            <person name="Vranes M."/>
            <person name="Ladendorf O."/>
            <person name="Vincon V."/>
            <person name="Fuchs U."/>
            <person name="Sandrock B."/>
            <person name="Meng S."/>
            <person name="Ho E.C."/>
            <person name="Cahill M.J."/>
            <person name="Boyce K.J."/>
            <person name="Klose J."/>
            <person name="Klosterman S.J."/>
            <person name="Deelstra H.J."/>
            <person name="Ortiz-Castellanos L."/>
            <person name="Li W."/>
            <person name="Sanchez-Alonso P."/>
            <person name="Schreier P.H."/>
            <person name="Hauser-Hahn I."/>
            <person name="Vaupel M."/>
            <person name="Koopmann E."/>
            <person name="Friedrich G."/>
            <person name="Voss H."/>
            <person name="Schluter T."/>
            <person name="Margolis J."/>
            <person name="Platt D."/>
            <person name="Swimmer C."/>
            <person name="Gnirke A."/>
            <person name="Chen F."/>
            <person name="Vysotskaia V."/>
            <person name="Mannhaupt G."/>
            <person name="Guldener U."/>
            <person name="Munsterkotter M."/>
            <person name="Haase D."/>
            <person name="Oesterheld M."/>
            <person name="Mewes H.W."/>
            <person name="Mauceli E.W."/>
            <person name="DeCaprio D."/>
            <person name="Wade C.M."/>
            <person name="Butler J."/>
            <person name="Young S."/>
            <person name="Jaffe D.B."/>
            <person name="Calvo S."/>
            <person name="Nusbaum C."/>
            <person name="Galagan J."/>
            <person name="Birren B.W."/>
        </authorList>
    </citation>
    <scope>NUCLEOTIDE SEQUENCE [LARGE SCALE GENOMIC DNA]</scope>
    <source>
        <strain evidence="2">DSM 14603 / FGSC 9021 / UM521</strain>
    </source>
</reference>
<dbReference type="AlphaFoldDB" id="A0A0D1DVL8"/>
<name>A0A0D1DVL8_MYCMD</name>
<dbReference type="InParanoid" id="A0A0D1DVL8"/>
<protein>
    <submittedName>
        <fullName evidence="1">Uncharacterized protein</fullName>
    </submittedName>
</protein>
<dbReference type="GeneID" id="23567001"/>
<evidence type="ECO:0000313" key="2">
    <source>
        <dbReference type="Proteomes" id="UP000000561"/>
    </source>
</evidence>
<accession>A0A0D1DVL8</accession>